<keyword evidence="2 5" id="KW-0812">Transmembrane</keyword>
<evidence type="ECO:0000313" key="7">
    <source>
        <dbReference type="EMBL" id="SLN45836.1"/>
    </source>
</evidence>
<evidence type="ECO:0000256" key="2">
    <source>
        <dbReference type="ARBA" id="ARBA00022692"/>
    </source>
</evidence>
<keyword evidence="8" id="KW-1185">Reference proteome</keyword>
<comment type="subcellular location">
    <subcellularLocation>
        <location evidence="1">Membrane</location>
        <topology evidence="1">Multi-pass membrane protein</topology>
    </subcellularLocation>
</comment>
<organism evidence="7 8">
    <name type="scientific">Pseudoruegeria aquimaris</name>
    <dbReference type="NCBI Taxonomy" id="393663"/>
    <lineage>
        <taxon>Bacteria</taxon>
        <taxon>Pseudomonadati</taxon>
        <taxon>Pseudomonadota</taxon>
        <taxon>Alphaproteobacteria</taxon>
        <taxon>Rhodobacterales</taxon>
        <taxon>Roseobacteraceae</taxon>
        <taxon>Pseudoruegeria</taxon>
    </lineage>
</organism>
<evidence type="ECO:0000256" key="5">
    <source>
        <dbReference type="SAM" id="Phobius"/>
    </source>
</evidence>
<keyword evidence="3 5" id="KW-1133">Transmembrane helix</keyword>
<dbReference type="RefSeq" id="WP_085868892.1">
    <property type="nucleotide sequence ID" value="NZ_FWFQ01000016.1"/>
</dbReference>
<dbReference type="Gene3D" id="1.20.1540.10">
    <property type="entry name" value="Rhomboid-like"/>
    <property type="match status" value="1"/>
</dbReference>
<evidence type="ECO:0000256" key="1">
    <source>
        <dbReference type="ARBA" id="ARBA00004141"/>
    </source>
</evidence>
<evidence type="ECO:0000256" key="4">
    <source>
        <dbReference type="ARBA" id="ARBA00023136"/>
    </source>
</evidence>
<protein>
    <submittedName>
        <fullName evidence="7">Rhomboid family protein</fullName>
    </submittedName>
</protein>
<evidence type="ECO:0000256" key="3">
    <source>
        <dbReference type="ARBA" id="ARBA00022989"/>
    </source>
</evidence>
<feature type="transmembrane region" description="Helical" evidence="5">
    <location>
        <begin position="196"/>
        <end position="218"/>
    </location>
</feature>
<evidence type="ECO:0000313" key="8">
    <source>
        <dbReference type="Proteomes" id="UP000193409"/>
    </source>
</evidence>
<name>A0A1Y5SQ48_9RHOB</name>
<feature type="transmembrane region" description="Helical" evidence="5">
    <location>
        <begin position="139"/>
        <end position="160"/>
    </location>
</feature>
<proteinExistence type="predicted"/>
<feature type="transmembrane region" description="Helical" evidence="5">
    <location>
        <begin position="109"/>
        <end position="133"/>
    </location>
</feature>
<dbReference type="Pfam" id="PF01694">
    <property type="entry name" value="Rhomboid"/>
    <property type="match status" value="1"/>
</dbReference>
<gene>
    <name evidence="7" type="ORF">PSA7680_02337</name>
</gene>
<dbReference type="SUPFAM" id="SSF144091">
    <property type="entry name" value="Rhomboid-like"/>
    <property type="match status" value="1"/>
</dbReference>
<dbReference type="InterPro" id="IPR035952">
    <property type="entry name" value="Rhomboid-like_sf"/>
</dbReference>
<feature type="transmembrane region" description="Helical" evidence="5">
    <location>
        <begin position="79"/>
        <end position="102"/>
    </location>
</feature>
<dbReference type="OrthoDB" id="7836448at2"/>
<feature type="domain" description="Peptidase S54 rhomboid" evidence="6">
    <location>
        <begin position="75"/>
        <end position="214"/>
    </location>
</feature>
<feature type="transmembrane region" description="Helical" evidence="5">
    <location>
        <begin position="172"/>
        <end position="190"/>
    </location>
</feature>
<evidence type="ECO:0000259" key="6">
    <source>
        <dbReference type="Pfam" id="PF01694"/>
    </source>
</evidence>
<dbReference type="Proteomes" id="UP000193409">
    <property type="component" value="Unassembled WGS sequence"/>
</dbReference>
<dbReference type="EMBL" id="FWFQ01000016">
    <property type="protein sequence ID" value="SLN45836.1"/>
    <property type="molecule type" value="Genomic_DNA"/>
</dbReference>
<dbReference type="GO" id="GO:0004252">
    <property type="term" value="F:serine-type endopeptidase activity"/>
    <property type="evidence" value="ECO:0007669"/>
    <property type="project" value="InterPro"/>
</dbReference>
<sequence>MSSPFDESPINPLPPVVVGLALLIFGIELAFTLGERGIIGGPEAVGWRLDAVQRFAFSGDIFDWMLETGVYRPDMLLRFVSYPLVHVNFTHALFVLVFLLALGKMAGEIFSWWAVLLIFFGSAAMGALVYGLLLNDPVPLVGGYPAVYGLIGSFTLLMWVDLAARGANKYRAFSLIAFLLGIQLLWGILFGGSREWVADLAGFATGFGLSFLLVPGGWQRVLQVVRRR</sequence>
<reference evidence="7 8" key="1">
    <citation type="submission" date="2017-03" db="EMBL/GenBank/DDBJ databases">
        <authorList>
            <person name="Afonso C.L."/>
            <person name="Miller P.J."/>
            <person name="Scott M.A."/>
            <person name="Spackman E."/>
            <person name="Goraichik I."/>
            <person name="Dimitrov K.M."/>
            <person name="Suarez D.L."/>
            <person name="Swayne D.E."/>
        </authorList>
    </citation>
    <scope>NUCLEOTIDE SEQUENCE [LARGE SCALE GENOMIC DNA]</scope>
    <source>
        <strain evidence="7 8">CECT 7680</strain>
    </source>
</reference>
<keyword evidence="4 5" id="KW-0472">Membrane</keyword>
<feature type="transmembrane region" description="Helical" evidence="5">
    <location>
        <begin position="12"/>
        <end position="33"/>
    </location>
</feature>
<dbReference type="AlphaFoldDB" id="A0A1Y5SQ48"/>
<dbReference type="InterPro" id="IPR022764">
    <property type="entry name" value="Peptidase_S54_rhomboid_dom"/>
</dbReference>
<accession>A0A1Y5SQ48</accession>
<dbReference type="GO" id="GO:0016020">
    <property type="term" value="C:membrane"/>
    <property type="evidence" value="ECO:0007669"/>
    <property type="project" value="UniProtKB-SubCell"/>
</dbReference>